<dbReference type="Pfam" id="PF12738">
    <property type="entry name" value="PTCB-BRCT"/>
    <property type="match status" value="1"/>
</dbReference>
<comment type="caution">
    <text evidence="3">The sequence shown here is derived from an EMBL/GenBank/DDBJ whole genome shotgun (WGS) entry which is preliminary data.</text>
</comment>
<dbReference type="GO" id="GO:0006270">
    <property type="term" value="P:DNA replication initiation"/>
    <property type="evidence" value="ECO:0007669"/>
    <property type="project" value="TreeGrafter"/>
</dbReference>
<dbReference type="EMBL" id="BPLR01007453">
    <property type="protein sequence ID" value="GIY17022.1"/>
    <property type="molecule type" value="Genomic_DNA"/>
</dbReference>
<evidence type="ECO:0000256" key="1">
    <source>
        <dbReference type="ARBA" id="ARBA00022737"/>
    </source>
</evidence>
<dbReference type="InterPro" id="IPR001357">
    <property type="entry name" value="BRCT_dom"/>
</dbReference>
<proteinExistence type="predicted"/>
<dbReference type="Proteomes" id="UP001054945">
    <property type="component" value="Unassembled WGS sequence"/>
</dbReference>
<dbReference type="Gene3D" id="3.40.50.10190">
    <property type="entry name" value="BRCT domain"/>
    <property type="match status" value="1"/>
</dbReference>
<dbReference type="AlphaFoldDB" id="A0AAV4RA65"/>
<dbReference type="InterPro" id="IPR036420">
    <property type="entry name" value="BRCT_dom_sf"/>
</dbReference>
<dbReference type="GO" id="GO:0007095">
    <property type="term" value="P:mitotic G2 DNA damage checkpoint signaling"/>
    <property type="evidence" value="ECO:0007669"/>
    <property type="project" value="TreeGrafter"/>
</dbReference>
<protein>
    <recommendedName>
        <fullName evidence="2">BRCT domain-containing protein</fullName>
    </recommendedName>
</protein>
<feature type="domain" description="BRCT" evidence="2">
    <location>
        <begin position="1"/>
        <end position="74"/>
    </location>
</feature>
<reference evidence="3 4" key="1">
    <citation type="submission" date="2021-06" db="EMBL/GenBank/DDBJ databases">
        <title>Caerostris extrusa draft genome.</title>
        <authorList>
            <person name="Kono N."/>
            <person name="Arakawa K."/>
        </authorList>
    </citation>
    <scope>NUCLEOTIDE SEQUENCE [LARGE SCALE GENOMIC DNA]</scope>
</reference>
<gene>
    <name evidence="3" type="ORF">CEXT_296711</name>
</gene>
<organism evidence="3 4">
    <name type="scientific">Caerostris extrusa</name>
    <name type="common">Bark spider</name>
    <name type="synonym">Caerostris bankana</name>
    <dbReference type="NCBI Taxonomy" id="172846"/>
    <lineage>
        <taxon>Eukaryota</taxon>
        <taxon>Metazoa</taxon>
        <taxon>Ecdysozoa</taxon>
        <taxon>Arthropoda</taxon>
        <taxon>Chelicerata</taxon>
        <taxon>Arachnida</taxon>
        <taxon>Araneae</taxon>
        <taxon>Araneomorphae</taxon>
        <taxon>Entelegynae</taxon>
        <taxon>Araneoidea</taxon>
        <taxon>Araneidae</taxon>
        <taxon>Caerostris</taxon>
    </lineage>
</organism>
<evidence type="ECO:0000259" key="2">
    <source>
        <dbReference type="PROSITE" id="PS50172"/>
    </source>
</evidence>
<name>A0AAV4RA65_CAEEX</name>
<evidence type="ECO:0000313" key="3">
    <source>
        <dbReference type="EMBL" id="GIY17022.1"/>
    </source>
</evidence>
<dbReference type="GO" id="GO:0033314">
    <property type="term" value="P:mitotic DNA replication checkpoint signaling"/>
    <property type="evidence" value="ECO:0007669"/>
    <property type="project" value="TreeGrafter"/>
</dbReference>
<dbReference type="PANTHER" id="PTHR13561:SF20">
    <property type="entry name" value="DNA TOPOISOMERASE 2-BINDING PROTEIN 1"/>
    <property type="match status" value="1"/>
</dbReference>
<dbReference type="PANTHER" id="PTHR13561">
    <property type="entry name" value="DNA REPLICATION REGULATOR DPB11-RELATED"/>
    <property type="match status" value="1"/>
</dbReference>
<accession>A0AAV4RA65</accession>
<keyword evidence="1" id="KW-0677">Repeat</keyword>
<dbReference type="SUPFAM" id="SSF52113">
    <property type="entry name" value="BRCT domain"/>
    <property type="match status" value="1"/>
</dbReference>
<sequence>MHLAEVLGATCQEYFVRKANRSRGILSNTHLVVATSEGSKYEASKKWKIPAVTKQWVLDAAKSGSVPPVNEYLVDACKPLQSNTDISNKISLPDKEIEKENINHIDVKQVMMQNLM</sequence>
<dbReference type="PROSITE" id="PS50172">
    <property type="entry name" value="BRCT"/>
    <property type="match status" value="1"/>
</dbReference>
<keyword evidence="4" id="KW-1185">Reference proteome</keyword>
<evidence type="ECO:0000313" key="4">
    <source>
        <dbReference type="Proteomes" id="UP001054945"/>
    </source>
</evidence>